<comment type="similarity">
    <text evidence="1">Belongs to the glycosyl hydrolase 3 family.</text>
</comment>
<dbReference type="InterPro" id="IPR013783">
    <property type="entry name" value="Ig-like_fold"/>
</dbReference>
<dbReference type="Proteomes" id="UP001501729">
    <property type="component" value="Unassembled WGS sequence"/>
</dbReference>
<comment type="caution">
    <text evidence="4">The sequence shown here is derived from an EMBL/GenBank/DDBJ whole genome shotgun (WGS) entry which is preliminary data.</text>
</comment>
<accession>A0AAV3UJD0</accession>
<dbReference type="GO" id="GO:0016787">
    <property type="term" value="F:hydrolase activity"/>
    <property type="evidence" value="ECO:0007669"/>
    <property type="project" value="UniProtKB-KW"/>
</dbReference>
<sequence length="102" mass="11346">MIDDETVRVAVENVTDRYGREIIQAYVSPPEIDGISRPVQELGGFATVEIPAGETNTVDVSLDDLAFRRYDEDEGWVVDAGQYNVGVGRSSHDIRFEVVTTR</sequence>
<keyword evidence="2" id="KW-0378">Hydrolase</keyword>
<dbReference type="SMART" id="SM01217">
    <property type="entry name" value="Fn3_like"/>
    <property type="match status" value="1"/>
</dbReference>
<organism evidence="4 5">
    <name type="scientific">Haladaptatus pallidirubidus</name>
    <dbReference type="NCBI Taxonomy" id="1008152"/>
    <lineage>
        <taxon>Archaea</taxon>
        <taxon>Methanobacteriati</taxon>
        <taxon>Methanobacteriota</taxon>
        <taxon>Stenosarchaea group</taxon>
        <taxon>Halobacteria</taxon>
        <taxon>Halobacteriales</taxon>
        <taxon>Haladaptataceae</taxon>
        <taxon>Haladaptatus</taxon>
    </lineage>
</organism>
<dbReference type="Gene3D" id="2.60.40.10">
    <property type="entry name" value="Immunoglobulins"/>
    <property type="match status" value="1"/>
</dbReference>
<evidence type="ECO:0000313" key="5">
    <source>
        <dbReference type="Proteomes" id="UP001501729"/>
    </source>
</evidence>
<name>A0AAV3UJD0_9EURY</name>
<dbReference type="Pfam" id="PF14310">
    <property type="entry name" value="Fn3-like"/>
    <property type="match status" value="1"/>
</dbReference>
<dbReference type="AlphaFoldDB" id="A0AAV3UJD0"/>
<keyword evidence="5" id="KW-1185">Reference proteome</keyword>
<feature type="domain" description="Fibronectin type III-like" evidence="3">
    <location>
        <begin position="21"/>
        <end position="91"/>
    </location>
</feature>
<gene>
    <name evidence="4" type="ORF">GCM10025751_30780</name>
</gene>
<evidence type="ECO:0000256" key="1">
    <source>
        <dbReference type="ARBA" id="ARBA00005336"/>
    </source>
</evidence>
<protein>
    <recommendedName>
        <fullName evidence="3">Fibronectin type III-like domain-containing protein</fullName>
    </recommendedName>
</protein>
<evidence type="ECO:0000256" key="2">
    <source>
        <dbReference type="ARBA" id="ARBA00022801"/>
    </source>
</evidence>
<proteinExistence type="inferred from homology"/>
<reference evidence="4 5" key="1">
    <citation type="journal article" date="2019" name="Int. J. Syst. Evol. Microbiol.">
        <title>The Global Catalogue of Microorganisms (GCM) 10K type strain sequencing project: providing services to taxonomists for standard genome sequencing and annotation.</title>
        <authorList>
            <consortium name="The Broad Institute Genomics Platform"/>
            <consortium name="The Broad Institute Genome Sequencing Center for Infectious Disease"/>
            <person name="Wu L."/>
            <person name="Ma J."/>
        </authorList>
    </citation>
    <scope>NUCLEOTIDE SEQUENCE [LARGE SCALE GENOMIC DNA]</scope>
    <source>
        <strain evidence="4 5">JCM 17504</strain>
    </source>
</reference>
<dbReference type="EMBL" id="BAABKX010000013">
    <property type="protein sequence ID" value="GAA5053464.1"/>
    <property type="molecule type" value="Genomic_DNA"/>
</dbReference>
<dbReference type="PANTHER" id="PTHR42715:SF10">
    <property type="entry name" value="BETA-GLUCOSIDASE"/>
    <property type="match status" value="1"/>
</dbReference>
<dbReference type="InterPro" id="IPR026891">
    <property type="entry name" value="Fn3-like"/>
</dbReference>
<dbReference type="PANTHER" id="PTHR42715">
    <property type="entry name" value="BETA-GLUCOSIDASE"/>
    <property type="match status" value="1"/>
</dbReference>
<evidence type="ECO:0000259" key="3">
    <source>
        <dbReference type="SMART" id="SM01217"/>
    </source>
</evidence>
<evidence type="ECO:0000313" key="4">
    <source>
        <dbReference type="EMBL" id="GAA5053464.1"/>
    </source>
</evidence>
<dbReference type="InterPro" id="IPR050288">
    <property type="entry name" value="Cellulose_deg_GH3"/>
</dbReference>